<dbReference type="AlphaFoldDB" id="A0AAV9NPR4"/>
<name>A0AAV9NPR4_9EURO</name>
<keyword evidence="3" id="KW-1185">Reference proteome</keyword>
<dbReference type="GeneID" id="89975817"/>
<organism evidence="2 3">
    <name type="scientific">Exophiala bonariae</name>
    <dbReference type="NCBI Taxonomy" id="1690606"/>
    <lineage>
        <taxon>Eukaryota</taxon>
        <taxon>Fungi</taxon>
        <taxon>Dikarya</taxon>
        <taxon>Ascomycota</taxon>
        <taxon>Pezizomycotina</taxon>
        <taxon>Eurotiomycetes</taxon>
        <taxon>Chaetothyriomycetidae</taxon>
        <taxon>Chaetothyriales</taxon>
        <taxon>Herpotrichiellaceae</taxon>
        <taxon>Exophiala</taxon>
    </lineage>
</organism>
<comment type="caution">
    <text evidence="2">The sequence shown here is derived from an EMBL/GenBank/DDBJ whole genome shotgun (WGS) entry which is preliminary data.</text>
</comment>
<reference evidence="2 3" key="1">
    <citation type="submission" date="2023-08" db="EMBL/GenBank/DDBJ databases">
        <title>Black Yeasts Isolated from many extreme environments.</title>
        <authorList>
            <person name="Coleine C."/>
            <person name="Stajich J.E."/>
            <person name="Selbmann L."/>
        </authorList>
    </citation>
    <scope>NUCLEOTIDE SEQUENCE [LARGE SCALE GENOMIC DNA]</scope>
    <source>
        <strain evidence="2 3">CCFEE 5792</strain>
    </source>
</reference>
<dbReference type="Proteomes" id="UP001358417">
    <property type="component" value="Unassembled WGS sequence"/>
</dbReference>
<accession>A0AAV9NPR4</accession>
<feature type="region of interest" description="Disordered" evidence="1">
    <location>
        <begin position="61"/>
        <end position="84"/>
    </location>
</feature>
<evidence type="ECO:0000256" key="1">
    <source>
        <dbReference type="SAM" id="MobiDB-lite"/>
    </source>
</evidence>
<feature type="compositionally biased region" description="Basic and acidic residues" evidence="1">
    <location>
        <begin position="98"/>
        <end position="113"/>
    </location>
</feature>
<sequence length="1078" mass="123031">MVRVSQLYSLCLRHSARHPSVTRPNLGYAPAQVVGWIFVKPLFDSPRLICRRSPISYFARTRSGKEHQNPSGNGKEIKHDASPNQDLIDRINSLSDTLDDHVPSDKPSERSDDVIDPVDIYTATELETGNQDTQPFSALHDALGHDHYDGLSRFLPSKITRNRSNLSYMNVIEFENAPFESRKNDATSVFKGTGLRRILLAFMHDVEPVLNAQPSSIDPETRDILLEEALRCVFDDKYLVNRRTLAVTHYDVSDVACWSWVFSAPSVDLAVLRYVALMENKTPDHRPTSIPKFVLLQLVRSDSIGLYALRRLVECVLRELHICRDQRLYGSWRSWITRVIFVVRLLRHAHQTDPSLLNEIASIVRILFLDFYRNLTDVRIPKTTESQSIPTTPNKDELIKLAHIFNRFLGLMSLASRTHPFKWSLEQQKAQLKIVGIMAEFKPQMPVTREGFRALIKVQLIHKKTDDERAWAEAKSLSWPPWRQDTMGIQRDLEYSGKESRAMRLLRRMKEAGYSHGIWEQNASVLAGWDVDSSPTVQTRAILRRPRVKFFPETEDTESIDPTVWAARVRSTRTKLEAWAAFSAYIKSTPLAQRQYTPYYAMLDRLLAPIITPGSVRGSRYLPGDVKATFPEPNDPNQRVYVETRVPSRHEFYKFMLKDGFQPAGAILCALLKSAMNLEIGFQYIAESKYHEVIRDVLFHAEKYPHAMLKQNLNQLRADFLAAFYGLLCKYGFASYPQFQMPGSLTEEARSHRLVKILKESDQGLPGLATARYDVQPVDYASRLLVISGEKDITVWNGFLKGLLDCVNDTLDRVLGQSLTQSEAVNIKIEIWRRVEEMFNISRLESEGIHPDYDTFQHVAWLVHSLLRDAHFQSFGSARLVDLAKSLFAVASYGEHCAEWGGNTMRHRPLRVPDPPTIRILVRLLIASHDVKGILSVIQWLAHHANFFEPMVNNDVGTTYLTLTEPQHEHLEIPHLRGTLCAIRLFLEGGKALGVDHSSSSPESPDSAGLGGEMWFDTPLTVSREQIEQAEISCRPLRWPSDEEVRDFLARNVDFVLKVAQAADFTIGKERMYADKHE</sequence>
<evidence type="ECO:0000313" key="3">
    <source>
        <dbReference type="Proteomes" id="UP001358417"/>
    </source>
</evidence>
<evidence type="ECO:0000313" key="2">
    <source>
        <dbReference type="EMBL" id="KAK5061110.1"/>
    </source>
</evidence>
<proteinExistence type="predicted"/>
<protein>
    <submittedName>
        <fullName evidence="2">Uncharacterized protein</fullName>
    </submittedName>
</protein>
<dbReference type="EMBL" id="JAVRRD010000003">
    <property type="protein sequence ID" value="KAK5061110.1"/>
    <property type="molecule type" value="Genomic_DNA"/>
</dbReference>
<feature type="region of interest" description="Disordered" evidence="1">
    <location>
        <begin position="96"/>
        <end position="117"/>
    </location>
</feature>
<gene>
    <name evidence="2" type="ORF">LTR84_007652</name>
</gene>
<dbReference type="RefSeq" id="XP_064710207.1">
    <property type="nucleotide sequence ID" value="XM_064851204.1"/>
</dbReference>